<dbReference type="PANTHER" id="PTHR43851">
    <property type="match status" value="1"/>
</dbReference>
<gene>
    <name evidence="6" type="ORF">KAJ83_06605</name>
</gene>
<keyword evidence="4" id="KW-0067">ATP-binding</keyword>
<feature type="domain" description="ABC1 atypical kinase-like" evidence="5">
    <location>
        <begin position="82"/>
        <end position="319"/>
    </location>
</feature>
<dbReference type="InterPro" id="IPR004147">
    <property type="entry name" value="ABC1_dom"/>
</dbReference>
<protein>
    <submittedName>
        <fullName evidence="6">AarF/ABC1/UbiB kinase family protein</fullName>
    </submittedName>
</protein>
<dbReference type="SUPFAM" id="SSF56112">
    <property type="entry name" value="Protein kinase-like (PK-like)"/>
    <property type="match status" value="1"/>
</dbReference>
<dbReference type="EMBL" id="JAGMWN010000002">
    <property type="protein sequence ID" value="MBP5856672.1"/>
    <property type="molecule type" value="Genomic_DNA"/>
</dbReference>
<dbReference type="PANTHER" id="PTHR43851:SF3">
    <property type="entry name" value="COENZYME Q8"/>
    <property type="match status" value="1"/>
</dbReference>
<evidence type="ECO:0000313" key="7">
    <source>
        <dbReference type="Proteomes" id="UP000672602"/>
    </source>
</evidence>
<evidence type="ECO:0000256" key="4">
    <source>
        <dbReference type="ARBA" id="ARBA00022840"/>
    </source>
</evidence>
<dbReference type="InterPro" id="IPR051409">
    <property type="entry name" value="Atypical_kinase_ADCK"/>
</dbReference>
<dbReference type="Pfam" id="PF03109">
    <property type="entry name" value="ABC1"/>
    <property type="match status" value="1"/>
</dbReference>
<evidence type="ECO:0000313" key="6">
    <source>
        <dbReference type="EMBL" id="MBP5856672.1"/>
    </source>
</evidence>
<dbReference type="GO" id="GO:0016301">
    <property type="term" value="F:kinase activity"/>
    <property type="evidence" value="ECO:0007669"/>
    <property type="project" value="UniProtKB-KW"/>
</dbReference>
<reference evidence="6" key="1">
    <citation type="submission" date="2021-04" db="EMBL/GenBank/DDBJ databases">
        <authorList>
            <person name="Zhang D.-C."/>
        </authorList>
    </citation>
    <scope>NUCLEOTIDE SEQUENCE</scope>
    <source>
        <strain evidence="6">CGMCC 1.15697</strain>
    </source>
</reference>
<dbReference type="Proteomes" id="UP000672602">
    <property type="component" value="Unassembled WGS sequence"/>
</dbReference>
<evidence type="ECO:0000259" key="5">
    <source>
        <dbReference type="Pfam" id="PF03109"/>
    </source>
</evidence>
<proteinExistence type="inferred from homology"/>
<dbReference type="InterPro" id="IPR011009">
    <property type="entry name" value="Kinase-like_dom_sf"/>
</dbReference>
<comment type="similarity">
    <text evidence="1">Belongs to the protein kinase superfamily. ADCK protein kinase family.</text>
</comment>
<dbReference type="InterPro" id="IPR034646">
    <property type="entry name" value="ADCK3_dom"/>
</dbReference>
<organism evidence="6 7">
    <name type="scientific">Marivibrio halodurans</name>
    <dbReference type="NCBI Taxonomy" id="2039722"/>
    <lineage>
        <taxon>Bacteria</taxon>
        <taxon>Pseudomonadati</taxon>
        <taxon>Pseudomonadota</taxon>
        <taxon>Alphaproteobacteria</taxon>
        <taxon>Rhodospirillales</taxon>
        <taxon>Rhodospirillaceae</taxon>
        <taxon>Marivibrio</taxon>
    </lineage>
</organism>
<keyword evidence="6" id="KW-0418">Kinase</keyword>
<dbReference type="GO" id="GO:0005524">
    <property type="term" value="F:ATP binding"/>
    <property type="evidence" value="ECO:0007669"/>
    <property type="project" value="UniProtKB-KW"/>
</dbReference>
<dbReference type="AlphaFoldDB" id="A0A8J7S6V6"/>
<evidence type="ECO:0000256" key="1">
    <source>
        <dbReference type="ARBA" id="ARBA00009670"/>
    </source>
</evidence>
<comment type="caution">
    <text evidence="6">The sequence shown here is derived from an EMBL/GenBank/DDBJ whole genome shotgun (WGS) entry which is preliminary data.</text>
</comment>
<evidence type="ECO:0000256" key="3">
    <source>
        <dbReference type="ARBA" id="ARBA00022741"/>
    </source>
</evidence>
<name>A0A8J7S6V6_9PROT</name>
<evidence type="ECO:0000256" key="2">
    <source>
        <dbReference type="ARBA" id="ARBA00022679"/>
    </source>
</evidence>
<dbReference type="CDD" id="cd13970">
    <property type="entry name" value="ABC1_ADCK3"/>
    <property type="match status" value="1"/>
</dbReference>
<keyword evidence="2" id="KW-0808">Transferase</keyword>
<dbReference type="RefSeq" id="WP_210681233.1">
    <property type="nucleotide sequence ID" value="NZ_JAGMWN010000002.1"/>
</dbReference>
<keyword evidence="7" id="KW-1185">Reference proteome</keyword>
<keyword evidence="3" id="KW-0547">Nucleotide-binding</keyword>
<accession>A0A8J7S6V6</accession>
<sequence length="444" mass="51080">MTDENTFYGQAKRYARVGTAMAGIGARLGASRYLGRTLDNSKYAAELTQALGGLKGPVMKVAQILATIPDAIPTEYADELRQLQTNAPPMGFPFVRRRMRGELGEKWQTRFKRFERDAAHAASLGQVHKAWLEDDTPVACKLQYPEMGSAIESDLKQLKLIFSIYKRYDDAISTRRIYEELSERLREELDYEREARAIALYDLMLADVPEVTVPTTVPDLCTKRLLTMHWLSGRPLMDFRDAEPETRNAIARSMFKAWYTPFYYYGVIHGDPHMGNYQVRDDFGINLLDFGCIRIFPARFVEGVIELYHALDQDDMERAVYAYECWGFERIDHDLLEILNIWARFLYKPLMQDSVQRIQDQESGRYGAEVAAKVHKELKRVGGVEPPREFVLMDRAAIGLGSVFMHLRAEINWHRMFHDLIADFDPKRLEARQAEALRTVGLSS</sequence>